<evidence type="ECO:0000256" key="4">
    <source>
        <dbReference type="ARBA" id="ARBA00023002"/>
    </source>
</evidence>
<evidence type="ECO:0000313" key="7">
    <source>
        <dbReference type="EMBL" id="KAL1522559.1"/>
    </source>
</evidence>
<evidence type="ECO:0000256" key="2">
    <source>
        <dbReference type="ARBA" id="ARBA00022723"/>
    </source>
</evidence>
<dbReference type="GO" id="GO:0005506">
    <property type="term" value="F:iron ion binding"/>
    <property type="evidence" value="ECO:0007669"/>
    <property type="project" value="InterPro"/>
</dbReference>
<feature type="domain" description="Fe2OG dioxygenase" evidence="6">
    <location>
        <begin position="115"/>
        <end position="232"/>
    </location>
</feature>
<reference evidence="7 8" key="1">
    <citation type="journal article" date="2024" name="Science">
        <title>Giant polyketide synthase enzymes in the biosynthesis of giant marine polyether toxins.</title>
        <authorList>
            <person name="Fallon T.R."/>
            <person name="Shende V.V."/>
            <person name="Wierzbicki I.H."/>
            <person name="Pendleton A.L."/>
            <person name="Watervoot N.F."/>
            <person name="Auber R.P."/>
            <person name="Gonzalez D.J."/>
            <person name="Wisecaver J.H."/>
            <person name="Moore B.S."/>
        </authorList>
    </citation>
    <scope>NUCLEOTIDE SEQUENCE [LARGE SCALE GENOMIC DNA]</scope>
    <source>
        <strain evidence="7 8">12B1</strain>
    </source>
</reference>
<dbReference type="Pfam" id="PF13640">
    <property type="entry name" value="2OG-FeII_Oxy_3"/>
    <property type="match status" value="1"/>
</dbReference>
<dbReference type="EMBL" id="JBGBPQ010000006">
    <property type="protein sequence ID" value="KAL1522559.1"/>
    <property type="molecule type" value="Genomic_DNA"/>
</dbReference>
<dbReference type="InterPro" id="IPR006620">
    <property type="entry name" value="Pro_4_hyd_alph"/>
</dbReference>
<comment type="caution">
    <text evidence="7">The sequence shown here is derived from an EMBL/GenBank/DDBJ whole genome shotgun (WGS) entry which is preliminary data.</text>
</comment>
<dbReference type="Proteomes" id="UP001515480">
    <property type="component" value="Unassembled WGS sequence"/>
</dbReference>
<dbReference type="InterPro" id="IPR044862">
    <property type="entry name" value="Pro_4_hyd_alph_FE2OG_OXY"/>
</dbReference>
<dbReference type="AlphaFoldDB" id="A0AB34JLX3"/>
<dbReference type="GO" id="GO:0005783">
    <property type="term" value="C:endoplasmic reticulum"/>
    <property type="evidence" value="ECO:0007669"/>
    <property type="project" value="TreeGrafter"/>
</dbReference>
<sequence length="235" mass="26555">MVGLRCNATLFPAAHSVDAFFSKLAESHLRPVVLSRTPWVLQIDGFIAEDTTHAMIQQAGRFRSSVVNTPSGYRLTSFRNSSQWGCARCGSRPAQSAFAHYVERVSSLLGLPHRQSSDLLLLRYGAGGYYRRHHDFLSPQSQPDLWNHRGPRQLTLMLYLSDNEEAAGGATRFYIQASMRGKRVDVQPRRGRVVVWQNVYGRKPLVRDERTFHEATTLSAGTKYVATTWYHACDP</sequence>
<evidence type="ECO:0000259" key="6">
    <source>
        <dbReference type="PROSITE" id="PS51471"/>
    </source>
</evidence>
<proteinExistence type="predicted"/>
<dbReference type="PROSITE" id="PS51471">
    <property type="entry name" value="FE2OG_OXY"/>
    <property type="match status" value="1"/>
</dbReference>
<name>A0AB34JLX3_PRYPA</name>
<protein>
    <recommendedName>
        <fullName evidence="6">Fe2OG dioxygenase domain-containing protein</fullName>
    </recommendedName>
</protein>
<dbReference type="GO" id="GO:0031418">
    <property type="term" value="F:L-ascorbic acid binding"/>
    <property type="evidence" value="ECO:0007669"/>
    <property type="project" value="InterPro"/>
</dbReference>
<keyword evidence="5" id="KW-0408">Iron</keyword>
<accession>A0AB34JLX3</accession>
<dbReference type="PANTHER" id="PTHR10869">
    <property type="entry name" value="PROLYL 4-HYDROXYLASE ALPHA SUBUNIT"/>
    <property type="match status" value="1"/>
</dbReference>
<keyword evidence="2" id="KW-0479">Metal-binding</keyword>
<dbReference type="InterPro" id="IPR045054">
    <property type="entry name" value="P4HA-like"/>
</dbReference>
<dbReference type="Gene3D" id="2.60.120.620">
    <property type="entry name" value="q2cbj1_9rhob like domain"/>
    <property type="match status" value="1"/>
</dbReference>
<keyword evidence="4" id="KW-0560">Oxidoreductase</keyword>
<keyword evidence="3" id="KW-0223">Dioxygenase</keyword>
<dbReference type="GO" id="GO:0004656">
    <property type="term" value="F:procollagen-proline 4-dioxygenase activity"/>
    <property type="evidence" value="ECO:0007669"/>
    <property type="project" value="TreeGrafter"/>
</dbReference>
<dbReference type="InterPro" id="IPR005123">
    <property type="entry name" value="Oxoglu/Fe-dep_dioxygenase_dom"/>
</dbReference>
<evidence type="ECO:0000256" key="5">
    <source>
        <dbReference type="ARBA" id="ARBA00023004"/>
    </source>
</evidence>
<dbReference type="PANTHER" id="PTHR10869:SF246">
    <property type="entry name" value="TRANSMEMBRANE PROLYL 4-HYDROXYLASE"/>
    <property type="match status" value="1"/>
</dbReference>
<dbReference type="SMART" id="SM00702">
    <property type="entry name" value="P4Hc"/>
    <property type="match status" value="1"/>
</dbReference>
<comment type="cofactor">
    <cofactor evidence="1">
        <name>L-ascorbate</name>
        <dbReference type="ChEBI" id="CHEBI:38290"/>
    </cofactor>
</comment>
<evidence type="ECO:0000256" key="3">
    <source>
        <dbReference type="ARBA" id="ARBA00022964"/>
    </source>
</evidence>
<gene>
    <name evidence="7" type="ORF">AB1Y20_017544</name>
</gene>
<evidence type="ECO:0000256" key="1">
    <source>
        <dbReference type="ARBA" id="ARBA00001961"/>
    </source>
</evidence>
<organism evidence="7 8">
    <name type="scientific">Prymnesium parvum</name>
    <name type="common">Toxic golden alga</name>
    <dbReference type="NCBI Taxonomy" id="97485"/>
    <lineage>
        <taxon>Eukaryota</taxon>
        <taxon>Haptista</taxon>
        <taxon>Haptophyta</taxon>
        <taxon>Prymnesiophyceae</taxon>
        <taxon>Prymnesiales</taxon>
        <taxon>Prymnesiaceae</taxon>
        <taxon>Prymnesium</taxon>
    </lineage>
</organism>
<keyword evidence="8" id="KW-1185">Reference proteome</keyword>
<evidence type="ECO:0000313" key="8">
    <source>
        <dbReference type="Proteomes" id="UP001515480"/>
    </source>
</evidence>